<feature type="transmembrane region" description="Helical" evidence="1">
    <location>
        <begin position="123"/>
        <end position="140"/>
    </location>
</feature>
<feature type="transmembrane region" description="Helical" evidence="1">
    <location>
        <begin position="291"/>
        <end position="312"/>
    </location>
</feature>
<feature type="transmembrane region" description="Helical" evidence="1">
    <location>
        <begin position="83"/>
        <end position="103"/>
    </location>
</feature>
<organism evidence="2 3">
    <name type="scientific">Mucilaginibacter pallidiroseus</name>
    <dbReference type="NCBI Taxonomy" id="2599295"/>
    <lineage>
        <taxon>Bacteria</taxon>
        <taxon>Pseudomonadati</taxon>
        <taxon>Bacteroidota</taxon>
        <taxon>Sphingobacteriia</taxon>
        <taxon>Sphingobacteriales</taxon>
        <taxon>Sphingobacteriaceae</taxon>
        <taxon>Mucilaginibacter</taxon>
    </lineage>
</organism>
<feature type="transmembrane region" description="Helical" evidence="1">
    <location>
        <begin position="146"/>
        <end position="166"/>
    </location>
</feature>
<name>A0A563UIF7_9SPHI</name>
<dbReference type="RefSeq" id="WP_146380071.1">
    <property type="nucleotide sequence ID" value="NZ_VOEJ01000001.1"/>
</dbReference>
<evidence type="ECO:0000256" key="1">
    <source>
        <dbReference type="SAM" id="Phobius"/>
    </source>
</evidence>
<evidence type="ECO:0000313" key="2">
    <source>
        <dbReference type="EMBL" id="TWR31174.1"/>
    </source>
</evidence>
<evidence type="ECO:0008006" key="4">
    <source>
        <dbReference type="Google" id="ProtNLM"/>
    </source>
</evidence>
<dbReference type="AlphaFoldDB" id="A0A563UIF7"/>
<dbReference type="OrthoDB" id="7107952at2"/>
<protein>
    <recommendedName>
        <fullName evidence="4">Polysaccharide biosynthesis protein C-terminal domain-containing protein</fullName>
    </recommendedName>
</protein>
<keyword evidence="3" id="KW-1185">Reference proteome</keyword>
<feature type="transmembrane region" description="Helical" evidence="1">
    <location>
        <begin position="201"/>
        <end position="222"/>
    </location>
</feature>
<evidence type="ECO:0000313" key="3">
    <source>
        <dbReference type="Proteomes" id="UP000320042"/>
    </source>
</evidence>
<accession>A0A563UIF7</accession>
<feature type="transmembrane region" description="Helical" evidence="1">
    <location>
        <begin position="267"/>
        <end position="285"/>
    </location>
</feature>
<dbReference type="Proteomes" id="UP000320042">
    <property type="component" value="Unassembled WGS sequence"/>
</dbReference>
<feature type="transmembrane region" description="Helical" evidence="1">
    <location>
        <begin position="234"/>
        <end position="255"/>
    </location>
</feature>
<comment type="caution">
    <text evidence="2">The sequence shown here is derived from an EMBL/GenBank/DDBJ whole genome shotgun (WGS) entry which is preliminary data.</text>
</comment>
<keyword evidence="1" id="KW-0812">Transmembrane</keyword>
<gene>
    <name evidence="2" type="ORF">FPZ43_01470</name>
</gene>
<feature type="transmembrane region" description="Helical" evidence="1">
    <location>
        <begin position="55"/>
        <end position="77"/>
    </location>
</feature>
<proteinExistence type="predicted"/>
<dbReference type="EMBL" id="VOEJ01000001">
    <property type="protein sequence ID" value="TWR31174.1"/>
    <property type="molecule type" value="Genomic_DNA"/>
</dbReference>
<reference evidence="2 3" key="1">
    <citation type="submission" date="2019-07" db="EMBL/GenBank/DDBJ databases">
        <authorList>
            <person name="Kim J."/>
        </authorList>
    </citation>
    <scope>NUCLEOTIDE SEQUENCE [LARGE SCALE GENOMIC DNA]</scope>
    <source>
        <strain evidence="3">dk17</strain>
    </source>
</reference>
<keyword evidence="1" id="KW-0472">Membrane</keyword>
<keyword evidence="1" id="KW-1133">Transmembrane helix</keyword>
<feature type="transmembrane region" description="Helical" evidence="1">
    <location>
        <begin position="24"/>
        <end position="43"/>
    </location>
</feature>
<sequence length="320" mass="35506">MLQAASVILMASLGISYFFKPSFCLALIVIIPLAVSTYLVNLLRGIVNNLENRRFSVYSLLFETVLKISLFSVLVNFFHASALLLLTSTLLASISVCVAIFLYLKTLAEYKVTQKTIFQLKEIVLFTYPISIGAIINWIQLQSYTIILVSLGFVEIVGIFGTITNIGSSGMNACSTVFSQLFVPNLYKTHGRYISVYLRNALLIVLGVAIFSILASKIIIGLLTKRELLEYSRIIIYGILTEAGNFIIGALTIYLTIKNLTKTTIKMSSLGLVVFFASFGVLYVFKQINVYTLGIPMVLTQLVISLGLYTIVHKQKNINE</sequence>